<gene>
    <name evidence="3" type="ORF">EST38_g8444</name>
</gene>
<dbReference type="STRING" id="2316362.A0A4Q2DEM6"/>
<feature type="compositionally biased region" description="Pro residues" evidence="1">
    <location>
        <begin position="911"/>
        <end position="920"/>
    </location>
</feature>
<feature type="compositionally biased region" description="Low complexity" evidence="1">
    <location>
        <begin position="437"/>
        <end position="451"/>
    </location>
</feature>
<feature type="region of interest" description="Disordered" evidence="1">
    <location>
        <begin position="747"/>
        <end position="1046"/>
    </location>
</feature>
<reference evidence="3 4" key="1">
    <citation type="submission" date="2019-01" db="EMBL/GenBank/DDBJ databases">
        <title>Draft genome sequence of Psathyrella aberdarensis IHI B618.</title>
        <authorList>
            <person name="Buettner E."/>
            <person name="Kellner H."/>
        </authorList>
    </citation>
    <scope>NUCLEOTIDE SEQUENCE [LARGE SCALE GENOMIC DNA]</scope>
    <source>
        <strain evidence="3 4">IHI B618</strain>
    </source>
</reference>
<dbReference type="AlphaFoldDB" id="A0A4Q2DEM6"/>
<dbReference type="SUPFAM" id="SSF55277">
    <property type="entry name" value="GYF domain"/>
    <property type="match status" value="1"/>
</dbReference>
<feature type="compositionally biased region" description="Low complexity" evidence="1">
    <location>
        <begin position="951"/>
        <end position="983"/>
    </location>
</feature>
<dbReference type="InterPro" id="IPR051640">
    <property type="entry name" value="GRB10-interact_GYF"/>
</dbReference>
<evidence type="ECO:0000313" key="3">
    <source>
        <dbReference type="EMBL" id="RXW17421.1"/>
    </source>
</evidence>
<dbReference type="SMART" id="SM00444">
    <property type="entry name" value="GYF"/>
    <property type="match status" value="1"/>
</dbReference>
<comment type="caution">
    <text evidence="3">The sequence shown here is derived from an EMBL/GenBank/DDBJ whole genome shotgun (WGS) entry which is preliminary data.</text>
</comment>
<dbReference type="InterPro" id="IPR035445">
    <property type="entry name" value="GYF-like_dom_sf"/>
</dbReference>
<feature type="compositionally biased region" description="Low complexity" evidence="1">
    <location>
        <begin position="764"/>
        <end position="774"/>
    </location>
</feature>
<dbReference type="PANTHER" id="PTHR14445:SF36">
    <property type="entry name" value="FI03272P-RELATED"/>
    <property type="match status" value="1"/>
</dbReference>
<dbReference type="PROSITE" id="PS50829">
    <property type="entry name" value="GYF"/>
    <property type="match status" value="1"/>
</dbReference>
<feature type="compositionally biased region" description="Basic residues" evidence="1">
    <location>
        <begin position="1161"/>
        <end position="1170"/>
    </location>
</feature>
<accession>A0A4Q2DEM6</accession>
<keyword evidence="4" id="KW-1185">Reference proteome</keyword>
<feature type="region of interest" description="Disordered" evidence="1">
    <location>
        <begin position="132"/>
        <end position="249"/>
    </location>
</feature>
<feature type="compositionally biased region" description="Gly residues" evidence="1">
    <location>
        <begin position="209"/>
        <end position="218"/>
    </location>
</feature>
<feature type="compositionally biased region" description="Low complexity" evidence="1">
    <location>
        <begin position="805"/>
        <end position="825"/>
    </location>
</feature>
<dbReference type="Proteomes" id="UP000290288">
    <property type="component" value="Unassembled WGS sequence"/>
</dbReference>
<dbReference type="EMBL" id="SDEE01000342">
    <property type="protein sequence ID" value="RXW17421.1"/>
    <property type="molecule type" value="Genomic_DNA"/>
</dbReference>
<feature type="compositionally biased region" description="Basic and acidic residues" evidence="1">
    <location>
        <begin position="934"/>
        <end position="945"/>
    </location>
</feature>
<feature type="region of interest" description="Disordered" evidence="1">
    <location>
        <begin position="1"/>
        <end position="40"/>
    </location>
</feature>
<feature type="compositionally biased region" description="Basic and acidic residues" evidence="1">
    <location>
        <begin position="158"/>
        <end position="171"/>
    </location>
</feature>
<feature type="compositionally biased region" description="Low complexity" evidence="1">
    <location>
        <begin position="611"/>
        <end position="624"/>
    </location>
</feature>
<feature type="region of interest" description="Disordered" evidence="1">
    <location>
        <begin position="1148"/>
        <end position="1170"/>
    </location>
</feature>
<evidence type="ECO:0000259" key="2">
    <source>
        <dbReference type="PROSITE" id="PS50829"/>
    </source>
</evidence>
<feature type="compositionally biased region" description="Polar residues" evidence="1">
    <location>
        <begin position="268"/>
        <end position="278"/>
    </location>
</feature>
<dbReference type="GO" id="GO:0005829">
    <property type="term" value="C:cytosol"/>
    <property type="evidence" value="ECO:0007669"/>
    <property type="project" value="TreeGrafter"/>
</dbReference>
<sequence>MSTTTMHFGPEWMRSKPQAPLRSQAPPSPPPASNLPSATSTYSALVSALPASQNDTQDDAHPFRYTKDELLRIYKESPKGGLGLEVERWEGVVREIGSDPVGLREMGEGEKKLFAGPLNSDLRRRQSTDYLSPLNMSSLGGDRPRLNHNPSSGAGSPLRERYPGLKRRDSNADSPTTTLPRKQSLSTLTSPAVGARGGPMPSPRVRQGFSGGFDGVLGAGETWTSRRRASEASRPGAITRDTSAGGDVDNAEKLTALGEGQAIDKGSDQSSVSASHQPETIPATPGSSSHGQVIAEATQVSNNLASTNPPGDGPLLPTDPKELAAVEWSYKDPTGAVQGPFRADIMQKWYDDGYFALDLPMKRVLYDRDWITVKELTQRATSDKVFMCILRPVAPPGLTKREASPLHSVLQPPMEQNAFAGPYQPAPIRSLRSSTLDSYNGSNPSDSPSSSIGGHFGNNSPDPLAFGGRGGNGNLFMGDTGAGLGFSGGLDLGGLRRTHLQDFGQEPHRLHSPSYSNAIGNQGFGTNGHAFSGQFNPVQTSPWGTQHDPYNAYNSNYALPASSYNAQSPFNGQLPNQIHGNPINPLLYGSADPGVNALSNQFNAPSHAAEQHGYPQGYVGQYQQPPNPAVPAGASAEYQIRQDGQFGGSASQGIPSAWDGPSETPSRRTNVFDSGHPTTLNTSVPTASSQSSPWVQTQPPAPATQPIAASKDVSPWLLSSQGVLEWGSPAEPEIPVATTVELEKLVEEPEVLESTQSPVDLETTETSEPSPSSHGPEEVAPIETVPAPAPKGKKSKSVPAPVPAPAEVLVVTPTATPVTPAQKAPWAKDEKKKGKSSGAAVSLRDIQDAEAKAAEARKAREEKERANRIATSISTSSDSKEDQPFTASWGLPTSQAGGRTSSFNKDAAPTGPSPVSPVPPVWTNAGKPATTRKTMKEIQEEEERRKKTAAAKETVASAAAKRVYAETTTKATTPSAPPSANNAWVTVGSSGKTNAAVVAPPRPTAASVTAASTSARPNGTPALRPATQAPASKPATSPISGKSEDFPVTPSHEFLKWLTESLKGLNNSVNVEEIISMLLSFSLDPDPVAIEIIQETIYANSTTLDGRRFAAEFVAKRKADAVNRKGGNGAGKAPAKPVSIAEVVKATPKSSQPEWGGFKVVNKKKKGARS</sequence>
<dbReference type="OrthoDB" id="6415790at2759"/>
<proteinExistence type="predicted"/>
<feature type="domain" description="GYF" evidence="2">
    <location>
        <begin position="325"/>
        <end position="377"/>
    </location>
</feature>
<dbReference type="PANTHER" id="PTHR14445">
    <property type="entry name" value="GRB10 INTERACTING GYF PROTEIN"/>
    <property type="match status" value="1"/>
</dbReference>
<evidence type="ECO:0000313" key="4">
    <source>
        <dbReference type="Proteomes" id="UP000290288"/>
    </source>
</evidence>
<organism evidence="3 4">
    <name type="scientific">Candolleomyces aberdarensis</name>
    <dbReference type="NCBI Taxonomy" id="2316362"/>
    <lineage>
        <taxon>Eukaryota</taxon>
        <taxon>Fungi</taxon>
        <taxon>Dikarya</taxon>
        <taxon>Basidiomycota</taxon>
        <taxon>Agaricomycotina</taxon>
        <taxon>Agaricomycetes</taxon>
        <taxon>Agaricomycetidae</taxon>
        <taxon>Agaricales</taxon>
        <taxon>Agaricineae</taxon>
        <taxon>Psathyrellaceae</taxon>
        <taxon>Candolleomyces</taxon>
    </lineage>
</organism>
<feature type="compositionally biased region" description="Polar residues" evidence="1">
    <location>
        <begin position="663"/>
        <end position="695"/>
    </location>
</feature>
<feature type="region of interest" description="Disordered" evidence="1">
    <location>
        <begin position="433"/>
        <end position="466"/>
    </location>
</feature>
<feature type="compositionally biased region" description="Low complexity" evidence="1">
    <location>
        <begin position="995"/>
        <end position="1016"/>
    </location>
</feature>
<feature type="region of interest" description="Disordered" evidence="1">
    <location>
        <begin position="606"/>
        <end position="707"/>
    </location>
</feature>
<name>A0A4Q2DEM6_9AGAR</name>
<feature type="compositionally biased region" description="Basic and acidic residues" evidence="1">
    <location>
        <begin position="845"/>
        <end position="867"/>
    </location>
</feature>
<protein>
    <recommendedName>
        <fullName evidence="2">GYF domain-containing protein</fullName>
    </recommendedName>
</protein>
<feature type="region of interest" description="Disordered" evidence="1">
    <location>
        <begin position="262"/>
        <end position="290"/>
    </location>
</feature>
<dbReference type="InterPro" id="IPR003169">
    <property type="entry name" value="GYF"/>
</dbReference>
<feature type="compositionally biased region" description="Polar residues" evidence="1">
    <location>
        <begin position="891"/>
        <end position="904"/>
    </location>
</feature>
<feature type="compositionally biased region" description="Polar residues" evidence="1">
    <location>
        <begin position="172"/>
        <end position="190"/>
    </location>
</feature>
<evidence type="ECO:0000256" key="1">
    <source>
        <dbReference type="SAM" id="MobiDB-lite"/>
    </source>
</evidence>
<dbReference type="Pfam" id="PF02213">
    <property type="entry name" value="GYF"/>
    <property type="match status" value="1"/>
</dbReference>
<dbReference type="Gene3D" id="3.30.1490.40">
    <property type="match status" value="1"/>
</dbReference>